<dbReference type="EMBL" id="JAVYJV010000003">
    <property type="protein sequence ID" value="KAK4375025.1"/>
    <property type="molecule type" value="Genomic_DNA"/>
</dbReference>
<accession>A0AAE1VVP6</accession>
<proteinExistence type="predicted"/>
<comment type="caution">
    <text evidence="1">The sequence shown here is derived from an EMBL/GenBank/DDBJ whole genome shotgun (WGS) entry which is preliminary data.</text>
</comment>
<protein>
    <submittedName>
        <fullName evidence="1">Uncharacterized protein</fullName>
    </submittedName>
</protein>
<sequence length="141" mass="15653">MAPQFQKLNKSLIEVVDQYSMVSFLPHDLRKESSIQYTLSQIDNCIQYGKNAMLMQRRSQTTFDASLHNVLSSLAHASTHLQDPLLAVLKAKISPVEEMVGDNPPIDNSEAPAEIIPEDVLLHYFGSVDITPAPSSHVSIH</sequence>
<evidence type="ECO:0000313" key="2">
    <source>
        <dbReference type="Proteomes" id="UP001291623"/>
    </source>
</evidence>
<name>A0AAE1VVP6_9SOLA</name>
<keyword evidence="2" id="KW-1185">Reference proteome</keyword>
<evidence type="ECO:0000313" key="1">
    <source>
        <dbReference type="EMBL" id="KAK4375025.1"/>
    </source>
</evidence>
<gene>
    <name evidence="1" type="ORF">RND71_005702</name>
</gene>
<dbReference type="AlphaFoldDB" id="A0AAE1VVP6"/>
<organism evidence="1 2">
    <name type="scientific">Anisodus tanguticus</name>
    <dbReference type="NCBI Taxonomy" id="243964"/>
    <lineage>
        <taxon>Eukaryota</taxon>
        <taxon>Viridiplantae</taxon>
        <taxon>Streptophyta</taxon>
        <taxon>Embryophyta</taxon>
        <taxon>Tracheophyta</taxon>
        <taxon>Spermatophyta</taxon>
        <taxon>Magnoliopsida</taxon>
        <taxon>eudicotyledons</taxon>
        <taxon>Gunneridae</taxon>
        <taxon>Pentapetalae</taxon>
        <taxon>asterids</taxon>
        <taxon>lamiids</taxon>
        <taxon>Solanales</taxon>
        <taxon>Solanaceae</taxon>
        <taxon>Solanoideae</taxon>
        <taxon>Hyoscyameae</taxon>
        <taxon>Anisodus</taxon>
    </lineage>
</organism>
<reference evidence="1" key="1">
    <citation type="submission" date="2023-12" db="EMBL/GenBank/DDBJ databases">
        <title>Genome assembly of Anisodus tanguticus.</title>
        <authorList>
            <person name="Wang Y.-J."/>
        </authorList>
    </citation>
    <scope>NUCLEOTIDE SEQUENCE</scope>
    <source>
        <strain evidence="1">KB-2021</strain>
        <tissue evidence="1">Leaf</tissue>
    </source>
</reference>
<dbReference type="Proteomes" id="UP001291623">
    <property type="component" value="Unassembled WGS sequence"/>
</dbReference>